<proteinExistence type="predicted"/>
<reference evidence="3" key="1">
    <citation type="journal article" date="2019" name="Int. J. Syst. Evol. Microbiol.">
        <title>The Global Catalogue of Microorganisms (GCM) 10K type strain sequencing project: providing services to taxonomists for standard genome sequencing and annotation.</title>
        <authorList>
            <consortium name="The Broad Institute Genomics Platform"/>
            <consortium name="The Broad Institute Genome Sequencing Center for Infectious Disease"/>
            <person name="Wu L."/>
            <person name="Ma J."/>
        </authorList>
    </citation>
    <scope>NUCLEOTIDE SEQUENCE [LARGE SCALE GENOMIC DNA]</scope>
    <source>
        <strain evidence="3">KCTC 23713</strain>
    </source>
</reference>
<evidence type="ECO:0000259" key="1">
    <source>
        <dbReference type="Pfam" id="PF15919"/>
    </source>
</evidence>
<comment type="caution">
    <text evidence="2">The sequence shown here is derived from an EMBL/GenBank/DDBJ whole genome shotgun (WGS) entry which is preliminary data.</text>
</comment>
<gene>
    <name evidence="2" type="ORF">GCM10011419_26350</name>
</gene>
<dbReference type="SUPFAM" id="SSF143100">
    <property type="entry name" value="TTHA1013/TTHA0281-like"/>
    <property type="match status" value="1"/>
</dbReference>
<sequence length="89" mass="9764">MAVFSVAIESGDEQHAFGVIVPDLPGCFSAGDTYDEALANAREAVSLHWQGLLDEDPLFAPATAPLEQWQALPEYQGFTWARIEVMRPT</sequence>
<dbReference type="RefSeq" id="WP_189354437.1">
    <property type="nucleotide sequence ID" value="NZ_BMYP01000043.1"/>
</dbReference>
<dbReference type="InterPro" id="IPR051404">
    <property type="entry name" value="TA_system_antitoxin"/>
</dbReference>
<evidence type="ECO:0000313" key="2">
    <source>
        <dbReference type="EMBL" id="GHD80986.1"/>
    </source>
</evidence>
<dbReference type="Pfam" id="PF15919">
    <property type="entry name" value="HicB_lk_antitox"/>
    <property type="match status" value="1"/>
</dbReference>
<protein>
    <recommendedName>
        <fullName evidence="1">HicB-like antitoxin of toxin-antitoxin system domain-containing protein</fullName>
    </recommendedName>
</protein>
<dbReference type="Gene3D" id="3.30.160.250">
    <property type="match status" value="1"/>
</dbReference>
<name>A0ABQ3HBS8_9NEIS</name>
<evidence type="ECO:0000313" key="3">
    <source>
        <dbReference type="Proteomes" id="UP000662678"/>
    </source>
</evidence>
<accession>A0ABQ3HBS8</accession>
<keyword evidence="3" id="KW-1185">Reference proteome</keyword>
<dbReference type="PANTHER" id="PTHR34504:SF2">
    <property type="entry name" value="UPF0150 PROTEIN SSL0259"/>
    <property type="match status" value="1"/>
</dbReference>
<dbReference type="Proteomes" id="UP000662678">
    <property type="component" value="Unassembled WGS sequence"/>
</dbReference>
<feature type="domain" description="HicB-like antitoxin of toxin-antitoxin system" evidence="1">
    <location>
        <begin position="4"/>
        <end position="85"/>
    </location>
</feature>
<dbReference type="EMBL" id="BMYP01000043">
    <property type="protein sequence ID" value="GHD80986.1"/>
    <property type="molecule type" value="Genomic_DNA"/>
</dbReference>
<dbReference type="PANTHER" id="PTHR34504">
    <property type="entry name" value="ANTITOXIN HICB"/>
    <property type="match status" value="1"/>
</dbReference>
<dbReference type="InterPro" id="IPR035069">
    <property type="entry name" value="TTHA1013/TTHA0281-like"/>
</dbReference>
<organism evidence="2 3">
    <name type="scientific">Vogesella fluminis</name>
    <dbReference type="NCBI Taxonomy" id="1069161"/>
    <lineage>
        <taxon>Bacteria</taxon>
        <taxon>Pseudomonadati</taxon>
        <taxon>Pseudomonadota</taxon>
        <taxon>Betaproteobacteria</taxon>
        <taxon>Neisseriales</taxon>
        <taxon>Chromobacteriaceae</taxon>
        <taxon>Vogesella</taxon>
    </lineage>
</organism>
<dbReference type="InterPro" id="IPR031807">
    <property type="entry name" value="HicB-like"/>
</dbReference>